<dbReference type="InterPro" id="IPR050505">
    <property type="entry name" value="WDR55/POC1"/>
</dbReference>
<feature type="repeat" description="WD" evidence="4">
    <location>
        <begin position="447"/>
        <end position="486"/>
    </location>
</feature>
<dbReference type="PROSITE" id="PS00678">
    <property type="entry name" value="WD_REPEATS_1"/>
    <property type="match status" value="3"/>
</dbReference>
<dbReference type="PROSITE" id="PS50181">
    <property type="entry name" value="FBOX"/>
    <property type="match status" value="1"/>
</dbReference>
<evidence type="ECO:0000256" key="4">
    <source>
        <dbReference type="PROSITE-ProRule" id="PRU00221"/>
    </source>
</evidence>
<dbReference type="PRINTS" id="PR00320">
    <property type="entry name" value="GPROTEINBRPT"/>
</dbReference>
<dbReference type="InterPro" id="IPR020472">
    <property type="entry name" value="WD40_PAC1"/>
</dbReference>
<evidence type="ECO:0000259" key="6">
    <source>
        <dbReference type="PROSITE" id="PS50181"/>
    </source>
</evidence>
<feature type="repeat" description="WD" evidence="4">
    <location>
        <begin position="528"/>
        <end position="560"/>
    </location>
</feature>
<feature type="repeat" description="WD" evidence="4">
    <location>
        <begin position="487"/>
        <end position="527"/>
    </location>
</feature>
<dbReference type="Pfam" id="PF12937">
    <property type="entry name" value="F-box-like"/>
    <property type="match status" value="1"/>
</dbReference>
<keyword evidence="8" id="KW-1185">Reference proteome</keyword>
<reference evidence="7" key="1">
    <citation type="submission" date="2019-08" db="EMBL/GenBank/DDBJ databases">
        <title>The improved chromosome-level genome for the pearl oyster Pinctada fucata martensii using PacBio sequencing and Hi-C.</title>
        <authorList>
            <person name="Zheng Z."/>
        </authorList>
    </citation>
    <scope>NUCLEOTIDE SEQUENCE</scope>
    <source>
        <strain evidence="7">ZZ-2019</strain>
        <tissue evidence="7">Adductor muscle</tissue>
    </source>
</reference>
<dbReference type="Proteomes" id="UP001186944">
    <property type="component" value="Unassembled WGS sequence"/>
</dbReference>
<dbReference type="InterPro" id="IPR015943">
    <property type="entry name" value="WD40/YVTN_repeat-like_dom_sf"/>
</dbReference>
<dbReference type="SUPFAM" id="SSF81383">
    <property type="entry name" value="F-box domain"/>
    <property type="match status" value="1"/>
</dbReference>
<evidence type="ECO:0000313" key="7">
    <source>
        <dbReference type="EMBL" id="KAK3098596.1"/>
    </source>
</evidence>
<name>A0AA89C466_PINIB</name>
<proteinExistence type="inferred from homology"/>
<dbReference type="InterPro" id="IPR001810">
    <property type="entry name" value="F-box_dom"/>
</dbReference>
<sequence>MLTITTLSGWKPLDIISKPEFDEGDPYRFKRRLPKEPEPPPPRRKTPDVPSWRGHGGRAATYSSVEFDRQLDKISMWIEKWNHIQRCQLIEWILRKSNHNQFQFLYTAMQPHLHRDLMYTAQSRYPSMEFKPFSTHSSREVQRKLILHRQDDFYRVKSGYFRLDDDVKNQAREKQSVKFPNIPIEKPTPDPRLQRVTTDFSSLSNPPVSRGSSNPPPSRASTGMLPFLTLPRKQKHSNLKTKKRLNEPLMANDPELLYKSDPTLRFVDMPMRRHIQDESNPKSLLGSVTNLDDFKQQTQKIPNKVVKSSSDFSLDIKIFIPLFNYLLSDVKRNEFLHKFILKLDPRQHYFISSFLSVRQHRDFLALLPENVALKILGYLTPKEILTCSRVSKTWFKLANNNDVWMNECKEIDIKVPIPSNPNWKHVYRDNLYLKINWENGDCRMLDLRGHTDQVEEIIFNNKYLASGSQDKTIKIWDLRNGKLLQTLVGHKKGVWCLNFYTKSLIVSGSHDGTIKVWNMKMGLCLRTIIGHDGPVWAMVRHENTLVSTSQDKMAKIWDISRCIHLHTLAGHGAAVFAVDMSENGSLVITGSADKTVRIWSTETGKQLQRIWASQTTSIMAVSYSQGYIAYSYGETICLYNTNPKAKKRLVRSYEEHSKRIETVRLKITDKENLEGSIISAGKDAMVKYWDVKKKTSVHTKNLKGSVKAIFFDDLRIASGNGNHIRIFDFNFYDHSLVKKKPPQDTENLHMVTVNPSHMEEISEMEKLLLDPEDVEKLQRKPDRGFEDDGKEDEKFSPVGYEEMKDDYGGSGELKSEIPEYVNSYIS</sequence>
<protein>
    <recommendedName>
        <fullName evidence="6">F-box domain-containing protein</fullName>
    </recommendedName>
</protein>
<accession>A0AA89C466</accession>
<gene>
    <name evidence="7" type="ORF">FSP39_021090</name>
</gene>
<evidence type="ECO:0000256" key="5">
    <source>
        <dbReference type="SAM" id="MobiDB-lite"/>
    </source>
</evidence>
<evidence type="ECO:0000313" key="8">
    <source>
        <dbReference type="Proteomes" id="UP001186944"/>
    </source>
</evidence>
<dbReference type="EMBL" id="VSWD01000007">
    <property type="protein sequence ID" value="KAK3098596.1"/>
    <property type="molecule type" value="Genomic_DNA"/>
</dbReference>
<evidence type="ECO:0000256" key="1">
    <source>
        <dbReference type="ARBA" id="ARBA00022574"/>
    </source>
</evidence>
<feature type="compositionally biased region" description="Basic and acidic residues" evidence="5">
    <location>
        <begin position="17"/>
        <end position="38"/>
    </location>
</feature>
<dbReference type="PROSITE" id="PS50082">
    <property type="entry name" value="WD_REPEATS_2"/>
    <property type="match status" value="5"/>
</dbReference>
<dbReference type="InterPro" id="IPR019775">
    <property type="entry name" value="WD40_repeat_CS"/>
</dbReference>
<feature type="region of interest" description="Disordered" evidence="5">
    <location>
        <begin position="772"/>
        <end position="814"/>
    </location>
</feature>
<keyword evidence="2" id="KW-0677">Repeat</keyword>
<organism evidence="7 8">
    <name type="scientific">Pinctada imbricata</name>
    <name type="common">Atlantic pearl-oyster</name>
    <name type="synonym">Pinctada martensii</name>
    <dbReference type="NCBI Taxonomy" id="66713"/>
    <lineage>
        <taxon>Eukaryota</taxon>
        <taxon>Metazoa</taxon>
        <taxon>Spiralia</taxon>
        <taxon>Lophotrochozoa</taxon>
        <taxon>Mollusca</taxon>
        <taxon>Bivalvia</taxon>
        <taxon>Autobranchia</taxon>
        <taxon>Pteriomorphia</taxon>
        <taxon>Pterioida</taxon>
        <taxon>Pterioidea</taxon>
        <taxon>Pteriidae</taxon>
        <taxon>Pinctada</taxon>
    </lineage>
</organism>
<comment type="caution">
    <text evidence="7">The sequence shown here is derived from an EMBL/GenBank/DDBJ whole genome shotgun (WGS) entry which is preliminary data.</text>
</comment>
<feature type="compositionally biased region" description="Polar residues" evidence="5">
    <location>
        <begin position="195"/>
        <end position="213"/>
    </location>
</feature>
<dbReference type="InterPro" id="IPR001680">
    <property type="entry name" value="WD40_rpt"/>
</dbReference>
<dbReference type="Pfam" id="PF00400">
    <property type="entry name" value="WD40"/>
    <property type="match status" value="4"/>
</dbReference>
<dbReference type="PANTHER" id="PTHR44019:SF8">
    <property type="entry name" value="POC1 CENTRIOLAR PROTEIN HOMOLOG"/>
    <property type="match status" value="1"/>
</dbReference>
<dbReference type="Gene3D" id="2.130.10.10">
    <property type="entry name" value="YVTN repeat-like/Quinoprotein amine dehydrogenase"/>
    <property type="match status" value="2"/>
</dbReference>
<dbReference type="SMART" id="SM00320">
    <property type="entry name" value="WD40"/>
    <property type="match status" value="6"/>
</dbReference>
<feature type="region of interest" description="Disordered" evidence="5">
    <location>
        <begin position="16"/>
        <end position="57"/>
    </location>
</feature>
<dbReference type="InterPro" id="IPR036047">
    <property type="entry name" value="F-box-like_dom_sf"/>
</dbReference>
<feature type="domain" description="F-box" evidence="6">
    <location>
        <begin position="361"/>
        <end position="407"/>
    </location>
</feature>
<keyword evidence="1 4" id="KW-0853">WD repeat</keyword>
<feature type="region of interest" description="Disordered" evidence="5">
    <location>
        <begin position="172"/>
        <end position="224"/>
    </location>
</feature>
<dbReference type="Gene3D" id="1.20.1280.50">
    <property type="match status" value="1"/>
</dbReference>
<evidence type="ECO:0000256" key="2">
    <source>
        <dbReference type="ARBA" id="ARBA00022737"/>
    </source>
</evidence>
<dbReference type="CDD" id="cd00200">
    <property type="entry name" value="WD40"/>
    <property type="match status" value="1"/>
</dbReference>
<dbReference type="AlphaFoldDB" id="A0AA89C466"/>
<dbReference type="InterPro" id="IPR036322">
    <property type="entry name" value="WD40_repeat_dom_sf"/>
</dbReference>
<evidence type="ECO:0000256" key="3">
    <source>
        <dbReference type="ARBA" id="ARBA00037984"/>
    </source>
</evidence>
<feature type="repeat" description="WD" evidence="4">
    <location>
        <begin position="677"/>
        <end position="699"/>
    </location>
</feature>
<comment type="similarity">
    <text evidence="3">Belongs to the WD repeat POC1 family.</text>
</comment>
<dbReference type="SMART" id="SM00256">
    <property type="entry name" value="FBOX"/>
    <property type="match status" value="1"/>
</dbReference>
<dbReference type="PROSITE" id="PS50294">
    <property type="entry name" value="WD_REPEATS_REGION"/>
    <property type="match status" value="3"/>
</dbReference>
<dbReference type="PANTHER" id="PTHR44019">
    <property type="entry name" value="WD REPEAT-CONTAINING PROTEIN 55"/>
    <property type="match status" value="1"/>
</dbReference>
<dbReference type="CDD" id="cd22148">
    <property type="entry name" value="F-box_DdgacFF-like"/>
    <property type="match status" value="1"/>
</dbReference>
<dbReference type="SUPFAM" id="SSF50978">
    <property type="entry name" value="WD40 repeat-like"/>
    <property type="match status" value="2"/>
</dbReference>
<feature type="repeat" description="WD" evidence="4">
    <location>
        <begin position="568"/>
        <end position="609"/>
    </location>
</feature>